<reference evidence="4" key="2">
    <citation type="submission" date="2025-08" db="UniProtKB">
        <authorList>
            <consortium name="Ensembl"/>
        </authorList>
    </citation>
    <scope>IDENTIFICATION</scope>
</reference>
<name>A0A667ZSQ9_9TELE</name>
<dbReference type="InParanoid" id="A0A667ZSQ9"/>
<dbReference type="GeneTree" id="ENSGT00530000063555"/>
<dbReference type="AlphaFoldDB" id="A0A667ZSQ9"/>
<dbReference type="InterPro" id="IPR036179">
    <property type="entry name" value="Ig-like_dom_sf"/>
</dbReference>
<dbReference type="InterPro" id="IPR013783">
    <property type="entry name" value="Ig-like_fold"/>
</dbReference>
<evidence type="ECO:0000313" key="4">
    <source>
        <dbReference type="Ensembl" id="ENSMMDP00005045945.1"/>
    </source>
</evidence>
<evidence type="ECO:0000256" key="2">
    <source>
        <dbReference type="ARBA" id="ARBA00022525"/>
    </source>
</evidence>
<keyword evidence="2" id="KW-0964">Secreted</keyword>
<dbReference type="GO" id="GO:0005520">
    <property type="term" value="F:insulin-like growth factor binding"/>
    <property type="evidence" value="ECO:0007669"/>
    <property type="project" value="InterPro"/>
</dbReference>
<dbReference type="Ensembl" id="ENSMMDT00005046848.1">
    <property type="protein sequence ID" value="ENSMMDP00005045945.1"/>
    <property type="gene ID" value="ENSMMDG00005021045.1"/>
</dbReference>
<evidence type="ECO:0000313" key="5">
    <source>
        <dbReference type="Proteomes" id="UP000472263"/>
    </source>
</evidence>
<organism evidence="4 5">
    <name type="scientific">Myripristis murdjan</name>
    <name type="common">pinecone soldierfish</name>
    <dbReference type="NCBI Taxonomy" id="586833"/>
    <lineage>
        <taxon>Eukaryota</taxon>
        <taxon>Metazoa</taxon>
        <taxon>Chordata</taxon>
        <taxon>Craniata</taxon>
        <taxon>Vertebrata</taxon>
        <taxon>Euteleostomi</taxon>
        <taxon>Actinopterygii</taxon>
        <taxon>Neopterygii</taxon>
        <taxon>Teleostei</taxon>
        <taxon>Neoteleostei</taxon>
        <taxon>Acanthomorphata</taxon>
        <taxon>Holocentriformes</taxon>
        <taxon>Holocentridae</taxon>
        <taxon>Myripristis</taxon>
    </lineage>
</organism>
<evidence type="ECO:0000256" key="1">
    <source>
        <dbReference type="ARBA" id="ARBA00004613"/>
    </source>
</evidence>
<dbReference type="Gene3D" id="2.60.40.10">
    <property type="entry name" value="Immunoglobulins"/>
    <property type="match status" value="1"/>
</dbReference>
<protein>
    <submittedName>
        <fullName evidence="4">Uncharacterized protein</fullName>
    </submittedName>
</protein>
<dbReference type="GO" id="GO:0001558">
    <property type="term" value="P:regulation of cell growth"/>
    <property type="evidence" value="ECO:0007669"/>
    <property type="project" value="InterPro"/>
</dbReference>
<dbReference type="InterPro" id="IPR011390">
    <property type="entry name" value="IGFBP_rP_mac25"/>
</dbReference>
<proteinExistence type="predicted"/>
<reference evidence="4" key="1">
    <citation type="submission" date="2019-06" db="EMBL/GenBank/DDBJ databases">
        <authorList>
            <consortium name="Wellcome Sanger Institute Data Sharing"/>
        </authorList>
    </citation>
    <scope>NUCLEOTIDE SEQUENCE [LARGE SCALE GENOMIC DNA]</scope>
</reference>
<dbReference type="Gene3D" id="4.10.40.20">
    <property type="match status" value="1"/>
</dbReference>
<dbReference type="SUPFAM" id="SSF57184">
    <property type="entry name" value="Growth factor receptor domain"/>
    <property type="match status" value="1"/>
</dbReference>
<sequence>MNVWIRTSFRLPPQHGGWLWLWEEGNGCSECSQVKDTCGCCEQWANVEGQQCDPDGAQKFYGRCGEGLVCQRKMTRGLIRSLHELGEDPATLVTALIFYSTPRVVRAPRDQFNHTGNDAVFGYKVSACPLLNLSWRKRGSDHVLSGDDPHMSVQARGGPQCYTVSTWQQIQGLHLSDAGVDHCIFHNALVETFAAVQLTVLRESKCLTMIDSIKELKFNEEGPSGGGRGAPLRGGLW</sequence>
<comment type="subcellular location">
    <subcellularLocation>
        <location evidence="1">Secreted</location>
    </subcellularLocation>
</comment>
<reference evidence="4" key="3">
    <citation type="submission" date="2025-09" db="UniProtKB">
        <authorList>
            <consortium name="Ensembl"/>
        </authorList>
    </citation>
    <scope>IDENTIFICATION</scope>
</reference>
<dbReference type="GO" id="GO:0009966">
    <property type="term" value="P:regulation of signal transduction"/>
    <property type="evidence" value="ECO:0007669"/>
    <property type="project" value="TreeGrafter"/>
</dbReference>
<accession>A0A667ZSQ9</accession>
<dbReference type="PANTHER" id="PTHR14186:SF26">
    <property type="entry name" value="KAZAL TYPE SERINE PEPTIDASE INHIBITOR DOMAIN 1"/>
    <property type="match status" value="1"/>
</dbReference>
<dbReference type="SUPFAM" id="SSF48726">
    <property type="entry name" value="Immunoglobulin"/>
    <property type="match status" value="1"/>
</dbReference>
<keyword evidence="3" id="KW-0732">Signal</keyword>
<dbReference type="Proteomes" id="UP000472263">
    <property type="component" value="Chromosome 22"/>
</dbReference>
<dbReference type="PANTHER" id="PTHR14186">
    <property type="entry name" value="INSULIN-LIKE GROWTH FACTOR BINDING PROTEIN-RELATED"/>
    <property type="match status" value="1"/>
</dbReference>
<dbReference type="GO" id="GO:0005615">
    <property type="term" value="C:extracellular space"/>
    <property type="evidence" value="ECO:0007669"/>
    <property type="project" value="TreeGrafter"/>
</dbReference>
<evidence type="ECO:0000256" key="3">
    <source>
        <dbReference type="ARBA" id="ARBA00022729"/>
    </source>
</evidence>
<keyword evidence="5" id="KW-1185">Reference proteome</keyword>
<dbReference type="InterPro" id="IPR009030">
    <property type="entry name" value="Growth_fac_rcpt_cys_sf"/>
</dbReference>